<dbReference type="Pfam" id="PF02265">
    <property type="entry name" value="S1-P1_nuclease"/>
    <property type="match status" value="1"/>
</dbReference>
<sequence length="296" mass="31437">MPRHAFWKILASLVMRTSAFLLSALSLPPSAFAWGTLGHRTVAAVAQNYLLPATQTWVSNILGDTLVNVATWADDYRYTTAGAFSASYHYIDAQDNPPTSCSVSYSRDCGNACIVSAITNYTSRVQSTSLSTSERAIALKFIVHLLGDITQPLHDENKATGGNGISVLWDGATTNLHSVWDSSIAEKYVGGNTVAYATTWGNQIVAKLATGGAYASSKSSWLSCVTPSTAQTCALAWATDGNALVCSYVLKTDPTGKELTGTYYTGAYPLVEQQIAKGGIRLAAYLNTIVTGSSGF</sequence>
<keyword evidence="3" id="KW-0479">Metal-binding</keyword>
<reference evidence="9" key="1">
    <citation type="submission" date="2021-01" db="EMBL/GenBank/DDBJ databases">
        <authorList>
            <person name="Kaushik A."/>
        </authorList>
    </citation>
    <scope>NUCLEOTIDE SEQUENCE</scope>
    <source>
        <strain evidence="9">AG2-2IIIB</strain>
    </source>
</reference>
<dbReference type="EMBL" id="CAJMWT010001551">
    <property type="protein sequence ID" value="CAE6408780.1"/>
    <property type="molecule type" value="Genomic_DNA"/>
</dbReference>
<feature type="signal peptide" evidence="8">
    <location>
        <begin position="1"/>
        <end position="19"/>
    </location>
</feature>
<evidence type="ECO:0008006" key="11">
    <source>
        <dbReference type="Google" id="ProtNLM"/>
    </source>
</evidence>
<organism evidence="9 10">
    <name type="scientific">Rhizoctonia solani</name>
    <dbReference type="NCBI Taxonomy" id="456999"/>
    <lineage>
        <taxon>Eukaryota</taxon>
        <taxon>Fungi</taxon>
        <taxon>Dikarya</taxon>
        <taxon>Basidiomycota</taxon>
        <taxon>Agaricomycotina</taxon>
        <taxon>Agaricomycetes</taxon>
        <taxon>Cantharellales</taxon>
        <taxon>Ceratobasidiaceae</taxon>
        <taxon>Rhizoctonia</taxon>
    </lineage>
</organism>
<evidence type="ECO:0000256" key="4">
    <source>
        <dbReference type="ARBA" id="ARBA00022759"/>
    </source>
</evidence>
<comment type="caution">
    <text evidence="9">The sequence shown here is derived from an EMBL/GenBank/DDBJ whole genome shotgun (WGS) entry which is preliminary data.</text>
</comment>
<gene>
    <name evidence="9" type="ORF">RDB_LOCUS42135</name>
</gene>
<protein>
    <recommendedName>
        <fullName evidence="11">Nuclease S1</fullName>
    </recommendedName>
</protein>
<dbReference type="PANTHER" id="PTHR33146">
    <property type="entry name" value="ENDONUCLEASE 4"/>
    <property type="match status" value="1"/>
</dbReference>
<dbReference type="Proteomes" id="UP000663843">
    <property type="component" value="Unassembled WGS sequence"/>
</dbReference>
<accession>A0A8H2WU39</accession>
<dbReference type="InterPro" id="IPR008947">
    <property type="entry name" value="PLipase_C/P1_nuclease_dom_sf"/>
</dbReference>
<comment type="similarity">
    <text evidence="1">Belongs to the nuclease type I family.</text>
</comment>
<dbReference type="GO" id="GO:0004519">
    <property type="term" value="F:endonuclease activity"/>
    <property type="evidence" value="ECO:0007669"/>
    <property type="project" value="UniProtKB-KW"/>
</dbReference>
<evidence type="ECO:0000313" key="9">
    <source>
        <dbReference type="EMBL" id="CAE6408780.1"/>
    </source>
</evidence>
<dbReference type="InterPro" id="IPR003154">
    <property type="entry name" value="S1/P1nuclease"/>
</dbReference>
<dbReference type="AlphaFoldDB" id="A0A8H2WU39"/>
<feature type="chain" id="PRO_5034777244" description="Nuclease S1" evidence="8">
    <location>
        <begin position="20"/>
        <end position="296"/>
    </location>
</feature>
<keyword evidence="2" id="KW-0540">Nuclease</keyword>
<evidence type="ECO:0000256" key="1">
    <source>
        <dbReference type="ARBA" id="ARBA00009547"/>
    </source>
</evidence>
<dbReference type="GO" id="GO:0046872">
    <property type="term" value="F:metal ion binding"/>
    <property type="evidence" value="ECO:0007669"/>
    <property type="project" value="UniProtKB-KW"/>
</dbReference>
<dbReference type="PANTHER" id="PTHR33146:SF26">
    <property type="entry name" value="ENDONUCLEASE 4"/>
    <property type="match status" value="1"/>
</dbReference>
<evidence type="ECO:0000256" key="8">
    <source>
        <dbReference type="SAM" id="SignalP"/>
    </source>
</evidence>
<dbReference type="Gene3D" id="1.10.575.10">
    <property type="entry name" value="P1 Nuclease"/>
    <property type="match status" value="1"/>
</dbReference>
<keyword evidence="5" id="KW-0378">Hydrolase</keyword>
<dbReference type="SUPFAM" id="SSF48537">
    <property type="entry name" value="Phospholipase C/P1 nuclease"/>
    <property type="match status" value="1"/>
</dbReference>
<evidence type="ECO:0000256" key="7">
    <source>
        <dbReference type="ARBA" id="ARBA00023180"/>
    </source>
</evidence>
<dbReference type="CDD" id="cd11010">
    <property type="entry name" value="S1-P1_nuclease"/>
    <property type="match status" value="1"/>
</dbReference>
<evidence type="ECO:0000313" key="10">
    <source>
        <dbReference type="Proteomes" id="UP000663843"/>
    </source>
</evidence>
<name>A0A8H2WU39_9AGAM</name>
<proteinExistence type="inferred from homology"/>
<evidence type="ECO:0000256" key="2">
    <source>
        <dbReference type="ARBA" id="ARBA00022722"/>
    </source>
</evidence>
<evidence type="ECO:0000256" key="5">
    <source>
        <dbReference type="ARBA" id="ARBA00022801"/>
    </source>
</evidence>
<keyword evidence="4" id="KW-0255">Endonuclease</keyword>
<dbReference type="GO" id="GO:0016788">
    <property type="term" value="F:hydrolase activity, acting on ester bonds"/>
    <property type="evidence" value="ECO:0007669"/>
    <property type="project" value="InterPro"/>
</dbReference>
<keyword evidence="7" id="KW-0325">Glycoprotein</keyword>
<keyword evidence="6" id="KW-1015">Disulfide bond</keyword>
<evidence type="ECO:0000256" key="3">
    <source>
        <dbReference type="ARBA" id="ARBA00022723"/>
    </source>
</evidence>
<dbReference type="GO" id="GO:0003676">
    <property type="term" value="F:nucleic acid binding"/>
    <property type="evidence" value="ECO:0007669"/>
    <property type="project" value="InterPro"/>
</dbReference>
<dbReference type="GO" id="GO:0006308">
    <property type="term" value="P:DNA catabolic process"/>
    <property type="evidence" value="ECO:0007669"/>
    <property type="project" value="InterPro"/>
</dbReference>
<evidence type="ECO:0000256" key="6">
    <source>
        <dbReference type="ARBA" id="ARBA00023157"/>
    </source>
</evidence>
<keyword evidence="8" id="KW-0732">Signal</keyword>